<keyword evidence="4 7" id="KW-0067">ATP-binding</keyword>
<keyword evidence="2" id="KW-0997">Cell inner membrane</keyword>
<feature type="domain" description="ABC transporter" evidence="6">
    <location>
        <begin position="2"/>
        <end position="227"/>
    </location>
</feature>
<dbReference type="SUPFAM" id="SSF52540">
    <property type="entry name" value="P-loop containing nucleoside triphosphate hydrolases"/>
    <property type="match status" value="1"/>
</dbReference>
<accession>A0A2K8MAV6</accession>
<dbReference type="Gene3D" id="3.40.50.300">
    <property type="entry name" value="P-loop containing nucleotide triphosphate hydrolases"/>
    <property type="match status" value="1"/>
</dbReference>
<dbReference type="GO" id="GO:0022857">
    <property type="term" value="F:transmembrane transporter activity"/>
    <property type="evidence" value="ECO:0007669"/>
    <property type="project" value="TreeGrafter"/>
</dbReference>
<dbReference type="PANTHER" id="PTHR24220:SF86">
    <property type="entry name" value="ABC TRANSPORTER ABCH.1"/>
    <property type="match status" value="1"/>
</dbReference>
<dbReference type="InterPro" id="IPR003593">
    <property type="entry name" value="AAA+_ATPase"/>
</dbReference>
<gene>
    <name evidence="7" type="ORF">CVN68_02580</name>
</gene>
<dbReference type="InterPro" id="IPR017911">
    <property type="entry name" value="MacB-like_ATP-bd"/>
</dbReference>
<dbReference type="FunFam" id="3.40.50.300:FF:000032">
    <property type="entry name" value="Export ABC transporter ATP-binding protein"/>
    <property type="match status" value="1"/>
</dbReference>
<keyword evidence="2" id="KW-1003">Cell membrane</keyword>
<dbReference type="EMBL" id="CP024923">
    <property type="protein sequence ID" value="ATY31010.1"/>
    <property type="molecule type" value="Genomic_DNA"/>
</dbReference>
<dbReference type="InterPro" id="IPR015854">
    <property type="entry name" value="ABC_transpr_LolD-like"/>
</dbReference>
<evidence type="ECO:0000256" key="5">
    <source>
        <dbReference type="ARBA" id="ARBA00038388"/>
    </source>
</evidence>
<sequence length="227" mass="23770">MLRLEGVSKYYAAPHRAIAVLEDVTLSVDGGEFCALVGPSGSGKSTLLNLIGLLDQPSSGTLSIDGEAVGGCSAHESARLRNRLIGFVFQSFHLLPRLTAWQNVALPLQYRGVPRDQQRKTAEAMLARVGLADRTGHLPGQLSGGQSQRVAIARALVGAPRLLLADEPTGSLDSSTAQDVMALLAALNAELGVTVVMVTHDRDLAAACPRQIALRDGRVLGNGAGTC</sequence>
<protein>
    <submittedName>
        <fullName evidence="7">Macrolide ABC transporter ATP-binding protein</fullName>
    </submittedName>
</protein>
<evidence type="ECO:0000256" key="2">
    <source>
        <dbReference type="ARBA" id="ARBA00022519"/>
    </source>
</evidence>
<dbReference type="SMART" id="SM00382">
    <property type="entry name" value="AAA"/>
    <property type="match status" value="1"/>
</dbReference>
<reference evidence="7 8" key="1">
    <citation type="submission" date="2017-11" db="EMBL/GenBank/DDBJ databases">
        <title>Complete genome sequence of Sphingomonas sp. Strain Cra20, a psychrotolerant potential plant growth promoting rhizobacteria.</title>
        <authorList>
            <person name="Luo Y."/>
        </authorList>
    </citation>
    <scope>NUCLEOTIDE SEQUENCE [LARGE SCALE GENOMIC DNA]</scope>
    <source>
        <strain evidence="7 8">Cra20</strain>
    </source>
</reference>
<dbReference type="PROSITE" id="PS50893">
    <property type="entry name" value="ABC_TRANSPORTER_2"/>
    <property type="match status" value="1"/>
</dbReference>
<keyword evidence="8" id="KW-1185">Reference proteome</keyword>
<dbReference type="AlphaFoldDB" id="A0A2K8MAV6"/>
<keyword evidence="3" id="KW-0547">Nucleotide-binding</keyword>
<dbReference type="OrthoDB" id="7202172at2"/>
<evidence type="ECO:0000313" key="8">
    <source>
        <dbReference type="Proteomes" id="UP000229081"/>
    </source>
</evidence>
<dbReference type="PANTHER" id="PTHR24220">
    <property type="entry name" value="IMPORT ATP-BINDING PROTEIN"/>
    <property type="match status" value="1"/>
</dbReference>
<evidence type="ECO:0000256" key="1">
    <source>
        <dbReference type="ARBA" id="ARBA00022448"/>
    </source>
</evidence>
<dbReference type="Proteomes" id="UP000229081">
    <property type="component" value="Chromosome"/>
</dbReference>
<dbReference type="GO" id="GO:0005524">
    <property type="term" value="F:ATP binding"/>
    <property type="evidence" value="ECO:0007669"/>
    <property type="project" value="UniProtKB-KW"/>
</dbReference>
<keyword evidence="1" id="KW-0813">Transport</keyword>
<evidence type="ECO:0000256" key="4">
    <source>
        <dbReference type="ARBA" id="ARBA00022840"/>
    </source>
</evidence>
<evidence type="ECO:0000256" key="3">
    <source>
        <dbReference type="ARBA" id="ARBA00022741"/>
    </source>
</evidence>
<dbReference type="GO" id="GO:0016887">
    <property type="term" value="F:ATP hydrolysis activity"/>
    <property type="evidence" value="ECO:0007669"/>
    <property type="project" value="InterPro"/>
</dbReference>
<dbReference type="KEGG" id="sphc:CVN68_02580"/>
<dbReference type="InterPro" id="IPR017871">
    <property type="entry name" value="ABC_transporter-like_CS"/>
</dbReference>
<proteinExistence type="inferred from homology"/>
<dbReference type="GO" id="GO:0005886">
    <property type="term" value="C:plasma membrane"/>
    <property type="evidence" value="ECO:0007669"/>
    <property type="project" value="TreeGrafter"/>
</dbReference>
<evidence type="ECO:0000313" key="7">
    <source>
        <dbReference type="EMBL" id="ATY31010.1"/>
    </source>
</evidence>
<dbReference type="GO" id="GO:0098796">
    <property type="term" value="C:membrane protein complex"/>
    <property type="evidence" value="ECO:0007669"/>
    <property type="project" value="UniProtKB-ARBA"/>
</dbReference>
<dbReference type="PROSITE" id="PS00211">
    <property type="entry name" value="ABC_TRANSPORTER_1"/>
    <property type="match status" value="1"/>
</dbReference>
<name>A0A2K8MAV6_9SPHN</name>
<dbReference type="Pfam" id="PF00005">
    <property type="entry name" value="ABC_tran"/>
    <property type="match status" value="1"/>
</dbReference>
<evidence type="ECO:0000259" key="6">
    <source>
        <dbReference type="PROSITE" id="PS50893"/>
    </source>
</evidence>
<comment type="similarity">
    <text evidence="5">Belongs to the ABC transporter superfamily. Macrolide exporter (TC 3.A.1.122) family.</text>
</comment>
<dbReference type="InterPro" id="IPR027417">
    <property type="entry name" value="P-loop_NTPase"/>
</dbReference>
<dbReference type="CDD" id="cd03255">
    <property type="entry name" value="ABC_MJ0796_LolCDE_FtsE"/>
    <property type="match status" value="1"/>
</dbReference>
<dbReference type="InterPro" id="IPR003439">
    <property type="entry name" value="ABC_transporter-like_ATP-bd"/>
</dbReference>
<organism evidence="7 8">
    <name type="scientific">Sphingomonas psychrotolerans</name>
    <dbReference type="NCBI Taxonomy" id="1327635"/>
    <lineage>
        <taxon>Bacteria</taxon>
        <taxon>Pseudomonadati</taxon>
        <taxon>Pseudomonadota</taxon>
        <taxon>Alphaproteobacteria</taxon>
        <taxon>Sphingomonadales</taxon>
        <taxon>Sphingomonadaceae</taxon>
        <taxon>Sphingomonas</taxon>
    </lineage>
</organism>
<keyword evidence="2" id="KW-0472">Membrane</keyword>